<protein>
    <recommendedName>
        <fullName evidence="2">FMN-binding domain-containing protein</fullName>
    </recommendedName>
</protein>
<dbReference type="Pfam" id="PF04205">
    <property type="entry name" value="FMN_bind"/>
    <property type="match status" value="1"/>
</dbReference>
<dbReference type="AlphaFoldDB" id="A0A0G0ZHI6"/>
<dbReference type="EMBL" id="LCDG01000003">
    <property type="protein sequence ID" value="KKS48119.1"/>
    <property type="molecule type" value="Genomic_DNA"/>
</dbReference>
<evidence type="ECO:0000256" key="1">
    <source>
        <dbReference type="SAM" id="Phobius"/>
    </source>
</evidence>
<dbReference type="GO" id="GO:0010181">
    <property type="term" value="F:FMN binding"/>
    <property type="evidence" value="ECO:0007669"/>
    <property type="project" value="InterPro"/>
</dbReference>
<dbReference type="STRING" id="1618756.UV12_C0003G0078"/>
<evidence type="ECO:0000313" key="4">
    <source>
        <dbReference type="Proteomes" id="UP000034704"/>
    </source>
</evidence>
<feature type="domain" description="FMN-binding" evidence="2">
    <location>
        <begin position="63"/>
        <end position="139"/>
    </location>
</feature>
<keyword evidence="1" id="KW-1133">Transmembrane helix</keyword>
<keyword evidence="1" id="KW-0472">Membrane</keyword>
<dbReference type="Gene3D" id="3.90.1010.20">
    <property type="match status" value="1"/>
</dbReference>
<accession>A0A0G0ZHI6</accession>
<dbReference type="GO" id="GO:0016020">
    <property type="term" value="C:membrane"/>
    <property type="evidence" value="ECO:0007669"/>
    <property type="project" value="InterPro"/>
</dbReference>
<evidence type="ECO:0000313" key="3">
    <source>
        <dbReference type="EMBL" id="KKS48119.1"/>
    </source>
</evidence>
<keyword evidence="1" id="KW-0812">Transmembrane</keyword>
<organism evidence="3 4">
    <name type="scientific">Candidatus Nomurabacteria bacterium GW2011_GWC2_42_20</name>
    <dbReference type="NCBI Taxonomy" id="1618756"/>
    <lineage>
        <taxon>Bacteria</taxon>
        <taxon>Candidatus Nomuraibacteriota</taxon>
    </lineage>
</organism>
<dbReference type="InterPro" id="IPR007329">
    <property type="entry name" value="FMN-bd"/>
</dbReference>
<proteinExistence type="predicted"/>
<reference evidence="3 4" key="1">
    <citation type="journal article" date="2015" name="Nature">
        <title>rRNA introns, odd ribosomes, and small enigmatic genomes across a large radiation of phyla.</title>
        <authorList>
            <person name="Brown C.T."/>
            <person name="Hug L.A."/>
            <person name="Thomas B.C."/>
            <person name="Sharon I."/>
            <person name="Castelle C.J."/>
            <person name="Singh A."/>
            <person name="Wilkins M.J."/>
            <person name="Williams K.H."/>
            <person name="Banfield J.F."/>
        </authorList>
    </citation>
    <scope>NUCLEOTIDE SEQUENCE [LARGE SCALE GENOMIC DNA]</scope>
</reference>
<comment type="caution">
    <text evidence="3">The sequence shown here is derived from an EMBL/GenBank/DDBJ whole genome shotgun (WGS) entry which is preliminary data.</text>
</comment>
<evidence type="ECO:0000259" key="2">
    <source>
        <dbReference type="SMART" id="SM00900"/>
    </source>
</evidence>
<name>A0A0G0ZHI6_9BACT</name>
<sequence length="162" mass="16789">MLSFISKNLQKFLIFFFATTSVVLVIIGVTRVKKPPTLADSTLPLTPSPLGDIAGATVIDGAGYETPWGNTVASITVKDGKIIAVKMPTVPNSPPSVYAEPFLVDQALKAGGTNIQGVSGATYTSFAFQSSLENAIATAKSQGQSIVPNTTANVATSAQVSR</sequence>
<dbReference type="Proteomes" id="UP000034704">
    <property type="component" value="Unassembled WGS sequence"/>
</dbReference>
<gene>
    <name evidence="3" type="ORF">UV12_C0003G0078</name>
</gene>
<dbReference type="SMART" id="SM00900">
    <property type="entry name" value="FMN_bind"/>
    <property type="match status" value="1"/>
</dbReference>
<feature type="transmembrane region" description="Helical" evidence="1">
    <location>
        <begin position="12"/>
        <end position="32"/>
    </location>
</feature>